<dbReference type="Proteomes" id="UP000694888">
    <property type="component" value="Unplaced"/>
</dbReference>
<dbReference type="Gene3D" id="3.30.497.10">
    <property type="entry name" value="Antithrombin, subunit I, domain 2"/>
    <property type="match status" value="1"/>
</dbReference>
<dbReference type="RefSeq" id="XP_035826204.1">
    <property type="nucleotide sequence ID" value="XM_035970311.1"/>
</dbReference>
<proteinExistence type="inferred from homology"/>
<name>A0ABM1VUW2_APLCA</name>
<dbReference type="SUPFAM" id="SSF56574">
    <property type="entry name" value="Serpins"/>
    <property type="match status" value="1"/>
</dbReference>
<dbReference type="SMART" id="SM00093">
    <property type="entry name" value="SERPIN"/>
    <property type="match status" value="1"/>
</dbReference>
<evidence type="ECO:0000256" key="1">
    <source>
        <dbReference type="ARBA" id="ARBA00009500"/>
    </source>
</evidence>
<keyword evidence="4" id="KW-1185">Reference proteome</keyword>
<dbReference type="InterPro" id="IPR042178">
    <property type="entry name" value="Serpin_sf_1"/>
</dbReference>
<dbReference type="CDD" id="cd19602">
    <property type="entry name" value="serpin_mollusks"/>
    <property type="match status" value="1"/>
</dbReference>
<evidence type="ECO:0000256" key="2">
    <source>
        <dbReference type="RuleBase" id="RU000411"/>
    </source>
</evidence>
<evidence type="ECO:0000259" key="3">
    <source>
        <dbReference type="SMART" id="SM00093"/>
    </source>
</evidence>
<gene>
    <name evidence="5" type="primary">LOC106012052</name>
</gene>
<protein>
    <submittedName>
        <fullName evidence="5">Serpin B3</fullName>
    </submittedName>
</protein>
<organism evidence="4 5">
    <name type="scientific">Aplysia californica</name>
    <name type="common">California sea hare</name>
    <dbReference type="NCBI Taxonomy" id="6500"/>
    <lineage>
        <taxon>Eukaryota</taxon>
        <taxon>Metazoa</taxon>
        <taxon>Spiralia</taxon>
        <taxon>Lophotrochozoa</taxon>
        <taxon>Mollusca</taxon>
        <taxon>Gastropoda</taxon>
        <taxon>Heterobranchia</taxon>
        <taxon>Euthyneura</taxon>
        <taxon>Tectipleura</taxon>
        <taxon>Aplysiida</taxon>
        <taxon>Aplysioidea</taxon>
        <taxon>Aplysiidae</taxon>
        <taxon>Aplysia</taxon>
    </lineage>
</organism>
<feature type="domain" description="Serpin" evidence="3">
    <location>
        <begin position="90"/>
        <end position="455"/>
    </location>
</feature>
<dbReference type="InterPro" id="IPR023795">
    <property type="entry name" value="Serpin_CS"/>
</dbReference>
<dbReference type="PANTHER" id="PTHR11461">
    <property type="entry name" value="SERINE PROTEASE INHIBITOR, SERPIN"/>
    <property type="match status" value="1"/>
</dbReference>
<dbReference type="InterPro" id="IPR042185">
    <property type="entry name" value="Serpin_sf_2"/>
</dbReference>
<dbReference type="Gene3D" id="2.30.39.10">
    <property type="entry name" value="Alpha-1-antitrypsin, domain 1"/>
    <property type="match status" value="1"/>
</dbReference>
<accession>A0ABM1VUW2</accession>
<dbReference type="PROSITE" id="PS00284">
    <property type="entry name" value="SERPIN"/>
    <property type="match status" value="1"/>
</dbReference>
<comment type="similarity">
    <text evidence="1 2">Belongs to the serpin family.</text>
</comment>
<dbReference type="InterPro" id="IPR000215">
    <property type="entry name" value="Serpin_fam"/>
</dbReference>
<evidence type="ECO:0000313" key="4">
    <source>
        <dbReference type="Proteomes" id="UP000694888"/>
    </source>
</evidence>
<dbReference type="Pfam" id="PF00079">
    <property type="entry name" value="Serpin"/>
    <property type="match status" value="1"/>
</dbReference>
<dbReference type="InterPro" id="IPR023796">
    <property type="entry name" value="Serpin_dom"/>
</dbReference>
<dbReference type="GeneID" id="106012052"/>
<evidence type="ECO:0000313" key="5">
    <source>
        <dbReference type="RefSeq" id="XP_035826204.1"/>
    </source>
</evidence>
<sequence length="456" mass="49137">MSSNRRGSGTGHVTKTYISARCGQCVDHTDLAGQSVSVRQSPIVRRLETNMHVLQVTLTCWLVCCGPGFPPATEATRVSPLISGETTFSQNLYGKLRQSHDNLIYSPYSIHSVLSMTLAGARGETAQAMRDTLEMTGVETGSLHDSYRLWNGRLEGAWGAEVDVANGIFVRPGKTLVPSFHDLATSQYQAVSMNLDLSAGGGPEVAINSWVSEKTRGQIQNLLPPGTLDASTDLVLVNAIFFNGSWADHFHVSETQEADFTRTDNSVRTVRMMHRLGHLAYRSHPALQADVVDIPFSGSFSLSVVLPHAGSSLATLETAVTSQDGATLTLLQGLQTRKVDLFLPRFQIEAEFSLKHVLTELGMGVAFSNMADFSGIVEGGGIKISDVVHKAVIEVTEQGSTASAATAVAMVRFSAVEVLGPEEEPVVFRADRPFLFLLRDLNNGGILFQGKFSGPA</sequence>
<dbReference type="PANTHER" id="PTHR11461:SF211">
    <property type="entry name" value="GH10112P-RELATED"/>
    <property type="match status" value="1"/>
</dbReference>
<reference evidence="5" key="1">
    <citation type="submission" date="2025-08" db="UniProtKB">
        <authorList>
            <consortium name="RefSeq"/>
        </authorList>
    </citation>
    <scope>IDENTIFICATION</scope>
</reference>
<dbReference type="InterPro" id="IPR036186">
    <property type="entry name" value="Serpin_sf"/>
</dbReference>